<dbReference type="Proteomes" id="UP001431634">
    <property type="component" value="Unassembled WGS sequence"/>
</dbReference>
<feature type="signal peptide" evidence="1">
    <location>
        <begin position="1"/>
        <end position="27"/>
    </location>
</feature>
<organism evidence="2 3">
    <name type="scientific">Commensalibacter oyaizuii</name>
    <dbReference type="NCBI Taxonomy" id="3043873"/>
    <lineage>
        <taxon>Bacteria</taxon>
        <taxon>Pseudomonadati</taxon>
        <taxon>Pseudomonadota</taxon>
        <taxon>Alphaproteobacteria</taxon>
        <taxon>Acetobacterales</taxon>
        <taxon>Acetobacteraceae</taxon>
    </lineage>
</organism>
<keyword evidence="1" id="KW-0732">Signal</keyword>
<sequence length="219" mass="25127">MTLSSYYKQLHSTLILFLCIISANSIAKTPASLNQFRGDPLIASKKFALSIDQSCGENSSADQLNLNKQNKKCILEKITFPYDTVLFNDTKKNKSIPVQLSPQFHSVIRTIFHPNDTISTATLFIEQPNHQNTSLMLYQEKPNFDGFSVTKRYYFIASPTQIFILGVIYTEEGAVLDYWHNYTINHQGQFRLSDTITCQAGIPRKCSNQQDSYYKFFYK</sequence>
<dbReference type="EMBL" id="JASBAO010000001">
    <property type="protein sequence ID" value="MDI2091735.1"/>
    <property type="molecule type" value="Genomic_DNA"/>
</dbReference>
<evidence type="ECO:0000313" key="3">
    <source>
        <dbReference type="Proteomes" id="UP001431634"/>
    </source>
</evidence>
<evidence type="ECO:0008006" key="4">
    <source>
        <dbReference type="Google" id="ProtNLM"/>
    </source>
</evidence>
<evidence type="ECO:0000256" key="1">
    <source>
        <dbReference type="SAM" id="SignalP"/>
    </source>
</evidence>
<dbReference type="RefSeq" id="WP_281448820.1">
    <property type="nucleotide sequence ID" value="NZ_JASBAO010000001.1"/>
</dbReference>
<keyword evidence="3" id="KW-1185">Reference proteome</keyword>
<evidence type="ECO:0000313" key="2">
    <source>
        <dbReference type="EMBL" id="MDI2091735.1"/>
    </source>
</evidence>
<name>A0ABT6Q3Y5_9PROT</name>
<accession>A0ABT6Q3Y5</accession>
<reference evidence="2" key="1">
    <citation type="submission" date="2023-05" db="EMBL/GenBank/DDBJ databases">
        <title>Whole genome sequence of Commensalibacter sp.</title>
        <authorList>
            <person name="Charoenyingcharoen P."/>
            <person name="Yukphan P."/>
        </authorList>
    </citation>
    <scope>NUCLEOTIDE SEQUENCE</scope>
    <source>
        <strain evidence="2">TBRC 16381</strain>
    </source>
</reference>
<protein>
    <recommendedName>
        <fullName evidence="4">DUF1176 domain-containing protein</fullName>
    </recommendedName>
</protein>
<feature type="chain" id="PRO_5046155287" description="DUF1176 domain-containing protein" evidence="1">
    <location>
        <begin position="28"/>
        <end position="219"/>
    </location>
</feature>
<proteinExistence type="predicted"/>
<gene>
    <name evidence="2" type="ORF">QJV27_10205</name>
</gene>
<comment type="caution">
    <text evidence="2">The sequence shown here is derived from an EMBL/GenBank/DDBJ whole genome shotgun (WGS) entry which is preliminary data.</text>
</comment>